<dbReference type="InterPro" id="IPR012337">
    <property type="entry name" value="RNaseH-like_sf"/>
</dbReference>
<dbReference type="GO" id="GO:0015074">
    <property type="term" value="P:DNA integration"/>
    <property type="evidence" value="ECO:0007669"/>
    <property type="project" value="InterPro"/>
</dbReference>
<evidence type="ECO:0000259" key="1">
    <source>
        <dbReference type="PROSITE" id="PS50994"/>
    </source>
</evidence>
<protein>
    <submittedName>
        <fullName evidence="2">Transposase InsO family protein</fullName>
    </submittedName>
</protein>
<dbReference type="RefSeq" id="WP_179644089.1">
    <property type="nucleotide sequence ID" value="NZ_BAAAYY010000016.1"/>
</dbReference>
<dbReference type="AlphaFoldDB" id="A0A852TZ32"/>
<dbReference type="Pfam" id="PF13683">
    <property type="entry name" value="rve_3"/>
    <property type="match status" value="1"/>
</dbReference>
<feature type="domain" description="Integrase catalytic" evidence="1">
    <location>
        <begin position="1"/>
        <end position="116"/>
    </location>
</feature>
<dbReference type="GO" id="GO:0003676">
    <property type="term" value="F:nucleic acid binding"/>
    <property type="evidence" value="ECO:0007669"/>
    <property type="project" value="InterPro"/>
</dbReference>
<proteinExistence type="predicted"/>
<dbReference type="EMBL" id="JACCCC010000001">
    <property type="protein sequence ID" value="NYE48272.1"/>
    <property type="molecule type" value="Genomic_DNA"/>
</dbReference>
<dbReference type="InterPro" id="IPR001584">
    <property type="entry name" value="Integrase_cat-core"/>
</dbReference>
<comment type="caution">
    <text evidence="2">The sequence shown here is derived from an EMBL/GenBank/DDBJ whole genome shotgun (WGS) entry which is preliminary data.</text>
</comment>
<name>A0A852TZ32_9ACTN</name>
<dbReference type="PROSITE" id="PS50994">
    <property type="entry name" value="INTEGRASE"/>
    <property type="match status" value="1"/>
</dbReference>
<evidence type="ECO:0000313" key="2">
    <source>
        <dbReference type="EMBL" id="NYE48272.1"/>
    </source>
</evidence>
<dbReference type="SUPFAM" id="SSF53098">
    <property type="entry name" value="Ribonuclease H-like"/>
    <property type="match status" value="1"/>
</dbReference>
<organism evidence="2 3">
    <name type="scientific">Spinactinospora alkalitolerans</name>
    <dbReference type="NCBI Taxonomy" id="687207"/>
    <lineage>
        <taxon>Bacteria</taxon>
        <taxon>Bacillati</taxon>
        <taxon>Actinomycetota</taxon>
        <taxon>Actinomycetes</taxon>
        <taxon>Streptosporangiales</taxon>
        <taxon>Nocardiopsidaceae</taxon>
        <taxon>Spinactinospora</taxon>
    </lineage>
</organism>
<accession>A0A852TZ32</accession>
<dbReference type="Proteomes" id="UP000589036">
    <property type="component" value="Unassembled WGS sequence"/>
</dbReference>
<reference evidence="2 3" key="1">
    <citation type="submission" date="2020-07" db="EMBL/GenBank/DDBJ databases">
        <title>Sequencing the genomes of 1000 actinobacteria strains.</title>
        <authorList>
            <person name="Klenk H.-P."/>
        </authorList>
    </citation>
    <scope>NUCLEOTIDE SEQUENCE [LARGE SCALE GENOMIC DNA]</scope>
    <source>
        <strain evidence="2 3">CXB654</strain>
    </source>
</reference>
<sequence>MEAVVAGDYVIGGAPAPIAVVAGNRPCFRGVAFADAFAGDDPLFRHVRTRVRSPQANGVVERFLGTLKYEHLYRATIGDGSALAVEVNLFRHAYNTLRPHQALDERTPRAAYLVVEHRGRRVAFGGPAT</sequence>
<dbReference type="InterPro" id="IPR036397">
    <property type="entry name" value="RNaseH_sf"/>
</dbReference>
<evidence type="ECO:0000313" key="3">
    <source>
        <dbReference type="Proteomes" id="UP000589036"/>
    </source>
</evidence>
<gene>
    <name evidence="2" type="ORF">HDA32_003392</name>
</gene>
<dbReference type="Gene3D" id="3.30.420.10">
    <property type="entry name" value="Ribonuclease H-like superfamily/Ribonuclease H"/>
    <property type="match status" value="1"/>
</dbReference>
<keyword evidence="3" id="KW-1185">Reference proteome</keyword>